<dbReference type="InterPro" id="IPR045068">
    <property type="entry name" value="BACURD1-3"/>
</dbReference>
<dbReference type="Proteomes" id="UP000677228">
    <property type="component" value="Unassembled WGS sequence"/>
</dbReference>
<evidence type="ECO:0000313" key="4">
    <source>
        <dbReference type="EMBL" id="CAF0796518.1"/>
    </source>
</evidence>
<gene>
    <name evidence="4" type="ORF">GPM918_LOCUS3282</name>
    <name evidence="3" type="ORF">OVA965_LOCUS1373</name>
    <name evidence="6" type="ORF">SRO942_LOCUS3282</name>
    <name evidence="5" type="ORF">TMI583_LOCUS1374</name>
</gene>
<dbReference type="EMBL" id="CAJOBA010000250">
    <property type="protein sequence ID" value="CAF3517122.1"/>
    <property type="molecule type" value="Genomic_DNA"/>
</dbReference>
<dbReference type="SMART" id="SM00225">
    <property type="entry name" value="BTB"/>
    <property type="match status" value="1"/>
</dbReference>
<dbReference type="Pfam" id="PF02214">
    <property type="entry name" value="BTB_2"/>
    <property type="match status" value="1"/>
</dbReference>
<keyword evidence="7" id="KW-1185">Reference proteome</keyword>
<feature type="domain" description="BTB" evidence="1">
    <location>
        <begin position="57"/>
        <end position="126"/>
    </location>
</feature>
<dbReference type="PANTHER" id="PTHR11145">
    <property type="entry name" value="BTB/POZ DOMAIN-CONTAINING ADAPTER FOR CUL3-MEDIATED RHOA DEGRADATION PROTEIN FAMILY MEMBER"/>
    <property type="match status" value="1"/>
</dbReference>
<evidence type="ECO:0000313" key="6">
    <source>
        <dbReference type="EMBL" id="CAF3581178.1"/>
    </source>
</evidence>
<evidence type="ECO:0000313" key="7">
    <source>
        <dbReference type="Proteomes" id="UP000663829"/>
    </source>
</evidence>
<evidence type="ECO:0000313" key="3">
    <source>
        <dbReference type="EMBL" id="CAF0739891.1"/>
    </source>
</evidence>
<dbReference type="EMBL" id="CAJNOK010000250">
    <property type="protein sequence ID" value="CAF0739891.1"/>
    <property type="molecule type" value="Genomic_DNA"/>
</dbReference>
<dbReference type="CDD" id="cd18316">
    <property type="entry name" value="BTB_POZ_KCTD-like"/>
    <property type="match status" value="1"/>
</dbReference>
<dbReference type="OrthoDB" id="25620at2759"/>
<dbReference type="EMBL" id="CAJOBC010000396">
    <property type="protein sequence ID" value="CAF3581178.1"/>
    <property type="molecule type" value="Genomic_DNA"/>
</dbReference>
<evidence type="ECO:0000259" key="2">
    <source>
        <dbReference type="PROSITE" id="PS51886"/>
    </source>
</evidence>
<proteinExistence type="predicted"/>
<reference evidence="4" key="1">
    <citation type="submission" date="2021-02" db="EMBL/GenBank/DDBJ databases">
        <authorList>
            <person name="Nowell W R."/>
        </authorList>
    </citation>
    <scope>NUCLEOTIDE SEQUENCE</scope>
</reference>
<name>A0A813SME0_9BILA</name>
<dbReference type="PROSITE" id="PS51886">
    <property type="entry name" value="TLDC"/>
    <property type="match status" value="1"/>
</dbReference>
<sequence>MAESLQNSDVLSRECEKLNLLVTSIKKHIEESVASAANDLNEWKQLKANLSMTKVRGKVLLDVGGKEFATTVDTLTSEKNTFFTAMFSGQWELERDERGRIFIDRNGDLFAEILEYMRNPRKYVVSDERLRQRLINEAEFYQLRTLLEILTEPERKAEEERQKDKFEGTTLLNGEQQMKLNEFYGKNDQRWQLLYKATKDGFDAAAFHRLCNNQGATMTIVRSTGGYLFGAFASRSWTSAGKFTNAPNSFLYLLTNPVGSQPTKFPCKSNGHDLHHNGNYGPTFGGNHDLHISSGSNANNASFGNIGHSYLDTLGFGCNTFTGAYNFQTTDIEVFKLTQQ</sequence>
<dbReference type="GO" id="GO:0051260">
    <property type="term" value="P:protein homooligomerization"/>
    <property type="evidence" value="ECO:0007669"/>
    <property type="project" value="InterPro"/>
</dbReference>
<dbReference type="InterPro" id="IPR006571">
    <property type="entry name" value="TLDc_dom"/>
</dbReference>
<dbReference type="InterPro" id="IPR003131">
    <property type="entry name" value="T1-type_BTB"/>
</dbReference>
<evidence type="ECO:0000259" key="1">
    <source>
        <dbReference type="PROSITE" id="PS50097"/>
    </source>
</evidence>
<dbReference type="InterPro" id="IPR011333">
    <property type="entry name" value="SKP1/BTB/POZ_sf"/>
</dbReference>
<dbReference type="SUPFAM" id="SSF54695">
    <property type="entry name" value="POZ domain"/>
    <property type="match status" value="1"/>
</dbReference>
<organism evidence="4 7">
    <name type="scientific">Didymodactylos carnosus</name>
    <dbReference type="NCBI Taxonomy" id="1234261"/>
    <lineage>
        <taxon>Eukaryota</taxon>
        <taxon>Metazoa</taxon>
        <taxon>Spiralia</taxon>
        <taxon>Gnathifera</taxon>
        <taxon>Rotifera</taxon>
        <taxon>Eurotatoria</taxon>
        <taxon>Bdelloidea</taxon>
        <taxon>Philodinida</taxon>
        <taxon>Philodinidae</taxon>
        <taxon>Didymodactylos</taxon>
    </lineage>
</organism>
<feature type="domain" description="TLDc" evidence="2">
    <location>
        <begin position="170"/>
        <end position="338"/>
    </location>
</feature>
<dbReference type="Gene3D" id="3.30.710.10">
    <property type="entry name" value="Potassium Channel Kv1.1, Chain A"/>
    <property type="match status" value="1"/>
</dbReference>
<dbReference type="Proteomes" id="UP000663829">
    <property type="component" value="Unassembled WGS sequence"/>
</dbReference>
<dbReference type="Proteomes" id="UP000682733">
    <property type="component" value="Unassembled WGS sequence"/>
</dbReference>
<dbReference type="SMART" id="SM00584">
    <property type="entry name" value="TLDc"/>
    <property type="match status" value="1"/>
</dbReference>
<protein>
    <submittedName>
        <fullName evidence="4">Uncharacterized protein</fullName>
    </submittedName>
</protein>
<dbReference type="EMBL" id="CAJNOQ010000396">
    <property type="protein sequence ID" value="CAF0796518.1"/>
    <property type="molecule type" value="Genomic_DNA"/>
</dbReference>
<dbReference type="AlphaFoldDB" id="A0A813SME0"/>
<dbReference type="Proteomes" id="UP000681722">
    <property type="component" value="Unassembled WGS sequence"/>
</dbReference>
<dbReference type="PANTHER" id="PTHR11145:SF8">
    <property type="entry name" value="RE57120P"/>
    <property type="match status" value="1"/>
</dbReference>
<accession>A0A813SME0</accession>
<comment type="caution">
    <text evidence="4">The sequence shown here is derived from an EMBL/GenBank/DDBJ whole genome shotgun (WGS) entry which is preliminary data.</text>
</comment>
<dbReference type="PROSITE" id="PS50097">
    <property type="entry name" value="BTB"/>
    <property type="match status" value="1"/>
</dbReference>
<evidence type="ECO:0000313" key="5">
    <source>
        <dbReference type="EMBL" id="CAF3517122.1"/>
    </source>
</evidence>
<dbReference type="Pfam" id="PF07534">
    <property type="entry name" value="TLD"/>
    <property type="match status" value="1"/>
</dbReference>
<dbReference type="InterPro" id="IPR000210">
    <property type="entry name" value="BTB/POZ_dom"/>
</dbReference>